<organism evidence="1 2">
    <name type="scientific">Mytilus coruscus</name>
    <name type="common">Sea mussel</name>
    <dbReference type="NCBI Taxonomy" id="42192"/>
    <lineage>
        <taxon>Eukaryota</taxon>
        <taxon>Metazoa</taxon>
        <taxon>Spiralia</taxon>
        <taxon>Lophotrochozoa</taxon>
        <taxon>Mollusca</taxon>
        <taxon>Bivalvia</taxon>
        <taxon>Autobranchia</taxon>
        <taxon>Pteriomorphia</taxon>
        <taxon>Mytilida</taxon>
        <taxon>Mytiloidea</taxon>
        <taxon>Mytilidae</taxon>
        <taxon>Mytilinae</taxon>
        <taxon>Mytilus</taxon>
    </lineage>
</organism>
<sequence length="200" mass="22952">MTTRTEDSKTFHMLINNQRRSLKGSPQDLHVENEIPTGKENILHGFKSHFANQLAIPTHDNTYNYKPNIEQEMDTITELVKCVDIQLPSKREVYKAMININKGKTADEFDLTIENFLYGGDKVLDCTHKIILAIFKSEMVPDIPKKGLLAPVYKIKSYILNINNYRGITVLPVLFESILKHRIKPNTNVTHNADLQKTVF</sequence>
<keyword evidence="2" id="KW-1185">Reference proteome</keyword>
<protein>
    <recommendedName>
        <fullName evidence="3">Reverse transcriptase domain-containing protein</fullName>
    </recommendedName>
</protein>
<dbReference type="OrthoDB" id="6208130at2759"/>
<evidence type="ECO:0000313" key="2">
    <source>
        <dbReference type="Proteomes" id="UP000507470"/>
    </source>
</evidence>
<reference evidence="1 2" key="1">
    <citation type="submission" date="2020-06" db="EMBL/GenBank/DDBJ databases">
        <authorList>
            <person name="Li R."/>
            <person name="Bekaert M."/>
        </authorList>
    </citation>
    <scope>NUCLEOTIDE SEQUENCE [LARGE SCALE GENOMIC DNA]</scope>
    <source>
        <strain evidence="2">wild</strain>
    </source>
</reference>
<dbReference type="Proteomes" id="UP000507470">
    <property type="component" value="Unassembled WGS sequence"/>
</dbReference>
<evidence type="ECO:0008006" key="3">
    <source>
        <dbReference type="Google" id="ProtNLM"/>
    </source>
</evidence>
<evidence type="ECO:0000313" key="1">
    <source>
        <dbReference type="EMBL" id="CAC5401872.1"/>
    </source>
</evidence>
<gene>
    <name evidence="1" type="ORF">MCOR_35912</name>
</gene>
<accession>A0A6J8D3M1</accession>
<dbReference type="EMBL" id="CACVKT020006485">
    <property type="protein sequence ID" value="CAC5401872.1"/>
    <property type="molecule type" value="Genomic_DNA"/>
</dbReference>
<proteinExistence type="predicted"/>
<dbReference type="AlphaFoldDB" id="A0A6J8D3M1"/>
<name>A0A6J8D3M1_MYTCO</name>